<dbReference type="Gene3D" id="3.30.70.100">
    <property type="match status" value="1"/>
</dbReference>
<organism evidence="2 3">
    <name type="scientific">Variovorax dokdonensis</name>
    <dbReference type="NCBI Taxonomy" id="344883"/>
    <lineage>
        <taxon>Bacteria</taxon>
        <taxon>Pseudomonadati</taxon>
        <taxon>Pseudomonadota</taxon>
        <taxon>Betaproteobacteria</taxon>
        <taxon>Burkholderiales</taxon>
        <taxon>Comamonadaceae</taxon>
        <taxon>Variovorax</taxon>
    </lineage>
</organism>
<evidence type="ECO:0000313" key="2">
    <source>
        <dbReference type="EMBL" id="MDM0045033.1"/>
    </source>
</evidence>
<dbReference type="RefSeq" id="WP_286660139.1">
    <property type="nucleotide sequence ID" value="NZ_JASZYV010000002.1"/>
</dbReference>
<keyword evidence="2" id="KW-0560">Oxidoreductase</keyword>
<dbReference type="Proteomes" id="UP001174908">
    <property type="component" value="Unassembled WGS sequence"/>
</dbReference>
<dbReference type="PROSITE" id="PS51725">
    <property type="entry name" value="ABM"/>
    <property type="match status" value="1"/>
</dbReference>
<name>A0ABT7NAT8_9BURK</name>
<feature type="domain" description="ABM" evidence="1">
    <location>
        <begin position="2"/>
        <end position="93"/>
    </location>
</feature>
<comment type="caution">
    <text evidence="2">The sequence shown here is derived from an EMBL/GenBank/DDBJ whole genome shotgun (WGS) entry which is preliminary data.</text>
</comment>
<dbReference type="SUPFAM" id="SSF54909">
    <property type="entry name" value="Dimeric alpha+beta barrel"/>
    <property type="match status" value="1"/>
</dbReference>
<dbReference type="Pfam" id="PF03992">
    <property type="entry name" value="ABM"/>
    <property type="match status" value="1"/>
</dbReference>
<dbReference type="EMBL" id="JASZYV010000002">
    <property type="protein sequence ID" value="MDM0045033.1"/>
    <property type="molecule type" value="Genomic_DNA"/>
</dbReference>
<accession>A0ABT7NAT8</accession>
<gene>
    <name evidence="2" type="ORF">QTH91_11120</name>
</gene>
<dbReference type="InterPro" id="IPR011008">
    <property type="entry name" value="Dimeric_a/b-barrel"/>
</dbReference>
<evidence type="ECO:0000259" key="1">
    <source>
        <dbReference type="PROSITE" id="PS51725"/>
    </source>
</evidence>
<sequence length="99" mass="11182">MIVEVAEFRVKAEDHAEFGKALTAGVEKFLSKSRGYRSHRILGGIESPGRYLLVVQWESLEDHMEGFRGGPTFADWRAVISPFFVQPPQMEHFVLSDGT</sequence>
<keyword evidence="2" id="KW-0503">Monooxygenase</keyword>
<dbReference type="GO" id="GO:0004497">
    <property type="term" value="F:monooxygenase activity"/>
    <property type="evidence" value="ECO:0007669"/>
    <property type="project" value="UniProtKB-KW"/>
</dbReference>
<keyword evidence="3" id="KW-1185">Reference proteome</keyword>
<proteinExistence type="predicted"/>
<protein>
    <submittedName>
        <fullName evidence="2">Antibiotic biosynthesis monooxygenase family protein</fullName>
    </submittedName>
</protein>
<evidence type="ECO:0000313" key="3">
    <source>
        <dbReference type="Proteomes" id="UP001174908"/>
    </source>
</evidence>
<dbReference type="InterPro" id="IPR007138">
    <property type="entry name" value="ABM_dom"/>
</dbReference>
<reference evidence="2" key="1">
    <citation type="submission" date="2023-06" db="EMBL/GenBank/DDBJ databases">
        <authorList>
            <person name="Jiang Y."/>
            <person name="Liu Q."/>
        </authorList>
    </citation>
    <scope>NUCLEOTIDE SEQUENCE</scope>
    <source>
        <strain evidence="2">CGMCC 1.12089</strain>
    </source>
</reference>